<dbReference type="PANTHER" id="PTHR18034:SF4">
    <property type="entry name" value="NUCLEOLAR MIF4G DOMAIN-CONTAINING PROTEIN 1"/>
    <property type="match status" value="1"/>
</dbReference>
<dbReference type="Pfam" id="PF02854">
    <property type="entry name" value="MIF4G"/>
    <property type="match status" value="1"/>
</dbReference>
<dbReference type="Pfam" id="PF02847">
    <property type="entry name" value="MA3"/>
    <property type="match status" value="1"/>
</dbReference>
<evidence type="ECO:0000313" key="8">
    <source>
        <dbReference type="Proteomes" id="UP000502823"/>
    </source>
</evidence>
<dbReference type="OrthoDB" id="10260961at2759"/>
<dbReference type="InParanoid" id="A0A6L2Q5G8"/>
<feature type="compositionally biased region" description="Basic and acidic residues" evidence="5">
    <location>
        <begin position="35"/>
        <end position="50"/>
    </location>
</feature>
<dbReference type="GO" id="GO:0042274">
    <property type="term" value="P:ribosomal small subunit biogenesis"/>
    <property type="evidence" value="ECO:0007669"/>
    <property type="project" value="TreeGrafter"/>
</dbReference>
<evidence type="ECO:0000256" key="2">
    <source>
        <dbReference type="ARBA" id="ARBA00006856"/>
    </source>
</evidence>
<evidence type="ECO:0000256" key="5">
    <source>
        <dbReference type="SAM" id="MobiDB-lite"/>
    </source>
</evidence>
<evidence type="ECO:0000256" key="4">
    <source>
        <dbReference type="SAM" id="Coils"/>
    </source>
</evidence>
<feature type="compositionally biased region" description="Acidic residues" evidence="5">
    <location>
        <begin position="254"/>
        <end position="270"/>
    </location>
</feature>
<evidence type="ECO:0000313" key="7">
    <source>
        <dbReference type="EMBL" id="GFG40141.1"/>
    </source>
</evidence>
<dbReference type="EMBL" id="BLKM01001554">
    <property type="protein sequence ID" value="GFG40141.1"/>
    <property type="molecule type" value="Genomic_DNA"/>
</dbReference>
<feature type="domain" description="MI" evidence="6">
    <location>
        <begin position="639"/>
        <end position="755"/>
    </location>
</feature>
<dbReference type="GO" id="GO:0003723">
    <property type="term" value="F:RNA binding"/>
    <property type="evidence" value="ECO:0007669"/>
    <property type="project" value="InterPro"/>
</dbReference>
<evidence type="ECO:0000259" key="6">
    <source>
        <dbReference type="PROSITE" id="PS51366"/>
    </source>
</evidence>
<dbReference type="InterPro" id="IPR016024">
    <property type="entry name" value="ARM-type_fold"/>
</dbReference>
<dbReference type="AlphaFoldDB" id="A0A6L2Q5G8"/>
<feature type="coiled-coil region" evidence="4">
    <location>
        <begin position="84"/>
        <end position="125"/>
    </location>
</feature>
<keyword evidence="4" id="KW-0175">Coiled coil</keyword>
<feature type="region of interest" description="Disordered" evidence="5">
    <location>
        <begin position="1"/>
        <end position="59"/>
    </location>
</feature>
<evidence type="ECO:0000256" key="3">
    <source>
        <dbReference type="ARBA" id="ARBA00023242"/>
    </source>
</evidence>
<proteinExistence type="inferred from homology"/>
<name>A0A6L2Q5G8_COPFO</name>
<dbReference type="PANTHER" id="PTHR18034">
    <property type="entry name" value="CELL CYCLE CONTROL PROTEIN CWF22-RELATED"/>
    <property type="match status" value="1"/>
</dbReference>
<evidence type="ECO:0000256" key="1">
    <source>
        <dbReference type="ARBA" id="ARBA00004604"/>
    </source>
</evidence>
<dbReference type="SUPFAM" id="SSF48371">
    <property type="entry name" value="ARM repeat"/>
    <property type="match status" value="1"/>
</dbReference>
<sequence length="845" mass="98296">MGRRMKPKRNQTEGKIHKSRKDLRKEQRKLKKAKRNEFFQRRKTKSKEPVSKNATHEVPVTSIVNMSVSKVHDKGSVKKYSERERNQKLQMDMKKQRIKQLKKANQQEDKVIRKLEKQLKLNKRKRKSIPKSFAADGLDCILLQNYIYIMFQYCQRTFYLLWYIILGTDLLEVCDQQNIEHATVMDLTLRDSGAQFEEDLKMIRARTQVNGIAGRQANIIINNSDEEEEDEKKEGDEHVDYFESVKGMGNETNTSEEEFEEVMDFDDSDSSEFGIPIEQMDENGVLTDGEEHGDLEEDNNRDSENESVNLIGNLKMKTRKRRHDSVNIRRRFDEGLVRNVCGEGGGVELICEGDAGNTAEGERAEFGEFWEDIYGRTRDKEGNVIQTGKYVPPHARGSIQDQDTKKEERLMRLRRQMKGLLNRVAENNMNSIALEIEKLYMSHSRNDMNESLTHLLFESLVGPVLTPERLIMEHAMLVAILHANVGTEVGAHVLQGFVKKFHEHHQHKEEVENKQLDNITLILCHLYNFRFMLEVLLAIKNNNMTKIPNYDPSHSEHLKKLMKGFLHKGICVTELRISLDDLLKADEQGRWWVVGSAWTGPLPGKTEKEGSDTCTTLQQTNVYTQQLLDLARKHRMNTDVRRSIFCILMTAEDYLDAFEKLLRLGLKSQQDREIIHVIINCCLQEKQFNPYYCYLSQKFCDFDRKYQIAIQCALWDRFKELKNMASFQVTNLAKFLVHLVIQKGLPLSVLKVINFAEVDHVTVRFLRQVLLGLLLTDSEEDFQQAFQRITVSSKLRLFQEGIRIFIHHFLLRNMSSLPQQDMDVLQLRAKMADKILSTAESKVKF</sequence>
<organism evidence="7 8">
    <name type="scientific">Coptotermes formosanus</name>
    <name type="common">Formosan subterranean termite</name>
    <dbReference type="NCBI Taxonomy" id="36987"/>
    <lineage>
        <taxon>Eukaryota</taxon>
        <taxon>Metazoa</taxon>
        <taxon>Ecdysozoa</taxon>
        <taxon>Arthropoda</taxon>
        <taxon>Hexapoda</taxon>
        <taxon>Insecta</taxon>
        <taxon>Pterygota</taxon>
        <taxon>Neoptera</taxon>
        <taxon>Polyneoptera</taxon>
        <taxon>Dictyoptera</taxon>
        <taxon>Blattodea</taxon>
        <taxon>Blattoidea</taxon>
        <taxon>Termitoidae</taxon>
        <taxon>Rhinotermitidae</taxon>
        <taxon>Coptotermes</taxon>
    </lineage>
</organism>
<gene>
    <name evidence="7" type="ORF">Cfor_02152</name>
</gene>
<dbReference type="SMART" id="SM00544">
    <property type="entry name" value="MA3"/>
    <property type="match status" value="1"/>
</dbReference>
<comment type="similarity">
    <text evidence="2">Belongs to the CWC22 family.</text>
</comment>
<comment type="subcellular location">
    <subcellularLocation>
        <location evidence="1">Nucleus</location>
        <location evidence="1">Nucleolus</location>
    </subcellularLocation>
</comment>
<dbReference type="FunCoup" id="A0A6L2Q5G8">
    <property type="interactions" value="1042"/>
</dbReference>
<comment type="caution">
    <text evidence="7">The sequence shown here is derived from an EMBL/GenBank/DDBJ whole genome shotgun (WGS) entry which is preliminary data.</text>
</comment>
<protein>
    <recommendedName>
        <fullName evidence="6">MI domain-containing protein</fullName>
    </recommendedName>
</protein>
<dbReference type="PROSITE" id="PS51366">
    <property type="entry name" value="MI"/>
    <property type="match status" value="1"/>
</dbReference>
<reference evidence="8" key="1">
    <citation type="submission" date="2020-01" db="EMBL/GenBank/DDBJ databases">
        <title>Draft genome sequence of the Termite Coptotermes fromosanus.</title>
        <authorList>
            <person name="Itakura S."/>
            <person name="Yosikawa Y."/>
            <person name="Umezawa K."/>
        </authorList>
    </citation>
    <scope>NUCLEOTIDE SEQUENCE [LARGE SCALE GENOMIC DNA]</scope>
</reference>
<dbReference type="Proteomes" id="UP000502823">
    <property type="component" value="Unassembled WGS sequence"/>
</dbReference>
<feature type="region of interest" description="Disordered" evidence="5">
    <location>
        <begin position="248"/>
        <end position="307"/>
    </location>
</feature>
<accession>A0A6L2Q5G8</accession>
<keyword evidence="3" id="KW-0539">Nucleus</keyword>
<dbReference type="GO" id="GO:0005730">
    <property type="term" value="C:nucleolus"/>
    <property type="evidence" value="ECO:0007669"/>
    <property type="project" value="UniProtKB-SubCell"/>
</dbReference>
<dbReference type="InterPro" id="IPR003891">
    <property type="entry name" value="Initiation_fac_eIF4g_MI"/>
</dbReference>
<keyword evidence="8" id="KW-1185">Reference proteome</keyword>
<dbReference type="InterPro" id="IPR050781">
    <property type="entry name" value="CWC22_splicing_factor"/>
</dbReference>
<feature type="compositionally biased region" description="Basic residues" evidence="5">
    <location>
        <begin position="17"/>
        <end position="34"/>
    </location>
</feature>
<dbReference type="Gene3D" id="1.25.40.180">
    <property type="match status" value="1"/>
</dbReference>
<dbReference type="InterPro" id="IPR003890">
    <property type="entry name" value="MIF4G-like_typ-3"/>
</dbReference>